<keyword evidence="1 5" id="KW-0547">Nucleotide-binding</keyword>
<protein>
    <submittedName>
        <fullName evidence="5">SNF2-related helicase</fullName>
    </submittedName>
</protein>
<proteinExistence type="predicted"/>
<evidence type="ECO:0000256" key="2">
    <source>
        <dbReference type="ARBA" id="ARBA00023125"/>
    </source>
</evidence>
<feature type="region of interest" description="Disordered" evidence="3">
    <location>
        <begin position="87"/>
        <end position="253"/>
    </location>
</feature>
<keyword evidence="1 5" id="KW-0347">Helicase</keyword>
<dbReference type="InterPro" id="IPR011989">
    <property type="entry name" value="ARM-like"/>
</dbReference>
<dbReference type="InterPro" id="IPR044972">
    <property type="entry name" value="Mot1"/>
</dbReference>
<dbReference type="InterPro" id="IPR022707">
    <property type="entry name" value="Mot1_central_dom"/>
</dbReference>
<gene>
    <name evidence="5" type="ORF">Rt10032_c02g0905</name>
</gene>
<dbReference type="EMBL" id="BJWK01000002">
    <property type="protein sequence ID" value="GEM06888.1"/>
    <property type="molecule type" value="Genomic_DNA"/>
</dbReference>
<feature type="compositionally biased region" description="Basic and acidic residues" evidence="3">
    <location>
        <begin position="236"/>
        <end position="253"/>
    </location>
</feature>
<keyword evidence="1 5" id="KW-0378">Hydrolase</keyword>
<evidence type="ECO:0000256" key="3">
    <source>
        <dbReference type="SAM" id="MobiDB-lite"/>
    </source>
</evidence>
<dbReference type="OrthoDB" id="10252227at2759"/>
<dbReference type="GO" id="GO:0017025">
    <property type="term" value="F:TBP-class protein binding"/>
    <property type="evidence" value="ECO:0007669"/>
    <property type="project" value="InterPro"/>
</dbReference>
<keyword evidence="1 5" id="KW-0067">ATP-binding</keyword>
<dbReference type="GO" id="GO:0003677">
    <property type="term" value="F:DNA binding"/>
    <property type="evidence" value="ECO:0007669"/>
    <property type="project" value="UniProtKB-KW"/>
</dbReference>
<name>A0A511K957_RHOTO</name>
<dbReference type="AlphaFoldDB" id="A0A511K957"/>
<comment type="caution">
    <text evidence="5">The sequence shown here is derived from an EMBL/GenBank/DDBJ whole genome shotgun (WGS) entry which is preliminary data.</text>
</comment>
<evidence type="ECO:0000313" key="6">
    <source>
        <dbReference type="Proteomes" id="UP000321518"/>
    </source>
</evidence>
<dbReference type="Proteomes" id="UP000321518">
    <property type="component" value="Unassembled WGS sequence"/>
</dbReference>
<accession>A0A511K957</accession>
<evidence type="ECO:0000259" key="4">
    <source>
        <dbReference type="Pfam" id="PF12054"/>
    </source>
</evidence>
<feature type="domain" description="Mot1 central" evidence="4">
    <location>
        <begin position="606"/>
        <end position="876"/>
    </location>
</feature>
<dbReference type="Gene3D" id="1.25.10.10">
    <property type="entry name" value="Leucine-rich Repeat Variant"/>
    <property type="match status" value="2"/>
</dbReference>
<reference evidence="5 6" key="1">
    <citation type="submission" date="2019-07" db="EMBL/GenBank/DDBJ databases">
        <title>Rhodotorula toruloides NBRC10032 genome sequencing.</title>
        <authorList>
            <person name="Shida Y."/>
            <person name="Takaku H."/>
            <person name="Ogasawara W."/>
            <person name="Mori K."/>
        </authorList>
    </citation>
    <scope>NUCLEOTIDE SEQUENCE [LARGE SCALE GENOMIC DNA]</scope>
    <source>
        <strain evidence="5 6">NBRC10032</strain>
    </source>
</reference>
<dbReference type="GO" id="GO:0004386">
    <property type="term" value="F:helicase activity"/>
    <property type="evidence" value="ECO:0007669"/>
    <property type="project" value="UniProtKB-KW"/>
</dbReference>
<evidence type="ECO:0000256" key="1">
    <source>
        <dbReference type="ARBA" id="ARBA00022806"/>
    </source>
</evidence>
<evidence type="ECO:0000313" key="5">
    <source>
        <dbReference type="EMBL" id="GEM06888.1"/>
    </source>
</evidence>
<dbReference type="GO" id="GO:0016887">
    <property type="term" value="F:ATP hydrolysis activity"/>
    <property type="evidence" value="ECO:0007669"/>
    <property type="project" value="InterPro"/>
</dbReference>
<feature type="compositionally biased region" description="Pro residues" evidence="3">
    <location>
        <begin position="137"/>
        <end position="154"/>
    </location>
</feature>
<keyword evidence="2" id="KW-0238">DNA-binding</keyword>
<dbReference type="PANTHER" id="PTHR36498:SF1">
    <property type="entry name" value="TATA-BINDING PROTEIN-ASSOCIATED FACTOR 172"/>
    <property type="match status" value="1"/>
</dbReference>
<feature type="compositionally biased region" description="Low complexity" evidence="3">
    <location>
        <begin position="186"/>
        <end position="219"/>
    </location>
</feature>
<dbReference type="Pfam" id="PF12054">
    <property type="entry name" value="DUF3535"/>
    <property type="match status" value="1"/>
</dbReference>
<organism evidence="5 6">
    <name type="scientific">Rhodotorula toruloides</name>
    <name type="common">Yeast</name>
    <name type="synonym">Rhodosporidium toruloides</name>
    <dbReference type="NCBI Taxonomy" id="5286"/>
    <lineage>
        <taxon>Eukaryota</taxon>
        <taxon>Fungi</taxon>
        <taxon>Dikarya</taxon>
        <taxon>Basidiomycota</taxon>
        <taxon>Pucciniomycotina</taxon>
        <taxon>Microbotryomycetes</taxon>
        <taxon>Sporidiobolales</taxon>
        <taxon>Sporidiobolaceae</taxon>
        <taxon>Rhodotorula</taxon>
    </lineage>
</organism>
<dbReference type="SUPFAM" id="SSF48371">
    <property type="entry name" value="ARM repeat"/>
    <property type="match status" value="1"/>
</dbReference>
<sequence>MSLTDFNLARVLTDGQLLLGSSGKEYGKLSQLTADELAKAQKDALKNLGLGLGGGADDIGVDVGAELAAGAETTTAAASSVASTSTGFVETPKPALPPLRFKAGGAGALPPPRFKPGGDGTSLGSLADIKSSSPANIPGPVPIPAPAPPPPPAAAEPETDPYAGLSARERNKLKRKRKTEEKAGIAPSVAPVPAAKKAKTADPTSSLAPVAGPSASSAVKQDDQQSDSKVVIDPPAKAKERERLGGEIQAKEAADRAEMEVKVGEWPWRGTVDRLAVGLLAPSWETRHGSSLGLREILKLQGSGGGMLEGLTTAQNEQRHRGWCEDLAAKLLCVFGLDRFGDYVSDQVVAPVRETAAQALAVLLPAMPASSTTGVQRILVDMVHQRDVPKYIWQVRHSGLLGLKYFVAVQAHLIDDDVRENGQVVKMEEDDDRKPRVSSAGPNNVLKAIVDAALVGLRDKDDDVRSAGAATLVPLADALVNSLPNELQILVDLVWACLGDSRDDLATSIGGVMDLLAKLLTYPAVLDLLQSPSLEIPLPQLIPRIFPFFRHTITSVRLAVLNTLLVFARLPSVNSSWINDGLLRLVFQNLIFEERPDIRRASEELWLACLQRFATSSAGSQKLVEYSSPVLSTWFVLLTSPVGTPINPALLWSATASPSGHGGMVHNVDKPMLSQDLALVSVEAITRGRVGGVAALGALLAVWPVEMQDATFAPFLESALASKSAFQRFLATTFIEEWANWTKSAGLVEPARSLSSSPSSLVARLVPRLHEILATDAPASYTETDPIVARLRADCASFYSAFGSVGKVPSAKLPSVPDVFGIQQAQLVANSFNALAALVQPKSKKAAIPQLEERLRKLQSGIAYFEGVKSKHDCQTEENIDLQVRSARSIAAFIDYCSSPTSTVRVNPSPKLVGNLCAFLCQDETRTPIFASTKSSTAGILTLQYRPARGTVDKAPKDAGAETPEQTAAKLVFRGAQLALTELASRFGPELLEKVPKLWSCMADPLVEIYGSGDVARGDALLASDDRKAQELIDCLTVLPVASAKLTPVLHKRLASLLPALAVATRSRFAVVRYAVAKSFATLCDIVPVDGLRFVVESVIPVLGDPLNIDHRRGAVELISQIVDLLDVTILPYVIFLVVPILGRMSDSDDDVRLVATNTFATLVKLVPLEAGLPDPPGFSEELLAKRETEREFLLQLLDGSKVAEYKIPVDIGVELRKYQRDGVSWLAFLARYQLHGLLCDGKLGQRSQLLSSS</sequence>
<dbReference type="InterPro" id="IPR016024">
    <property type="entry name" value="ARM-type_fold"/>
</dbReference>
<dbReference type="PANTHER" id="PTHR36498">
    <property type="entry name" value="TATA-BINDING PROTEIN-ASSOCIATED FACTOR 172"/>
    <property type="match status" value="1"/>
</dbReference>